<evidence type="ECO:0000313" key="7">
    <source>
        <dbReference type="Proteomes" id="UP000053780"/>
    </source>
</evidence>
<evidence type="ECO:0000313" key="6">
    <source>
        <dbReference type="EMBL" id="EQB61782.1"/>
    </source>
</evidence>
<dbReference type="PANTHER" id="PTHR11963">
    <property type="entry name" value="LEUCINE AMINOPEPTIDASE-RELATED"/>
    <property type="match status" value="1"/>
</dbReference>
<dbReference type="Gene3D" id="3.40.630.10">
    <property type="entry name" value="Zn peptidases"/>
    <property type="match status" value="1"/>
</dbReference>
<dbReference type="GO" id="GO:0005737">
    <property type="term" value="C:cytoplasm"/>
    <property type="evidence" value="ECO:0007669"/>
    <property type="project" value="InterPro"/>
</dbReference>
<dbReference type="HOGENOM" id="CLU_013734_7_0_1"/>
<dbReference type="InterPro" id="IPR000819">
    <property type="entry name" value="Peptidase_M17_C"/>
</dbReference>
<dbReference type="Pfam" id="PF00883">
    <property type="entry name" value="Peptidase_M17"/>
    <property type="match status" value="1"/>
</dbReference>
<name>T0L2K5_9MICR</name>
<organism evidence="6 7">
    <name type="scientific">Vairimorpha apis BRL 01</name>
    <dbReference type="NCBI Taxonomy" id="1037528"/>
    <lineage>
        <taxon>Eukaryota</taxon>
        <taxon>Fungi</taxon>
        <taxon>Fungi incertae sedis</taxon>
        <taxon>Microsporidia</taxon>
        <taxon>Nosematidae</taxon>
        <taxon>Vairimorpha</taxon>
    </lineage>
</organism>
<evidence type="ECO:0000256" key="3">
    <source>
        <dbReference type="ARBA" id="ARBA00022670"/>
    </source>
</evidence>
<evidence type="ECO:0000256" key="1">
    <source>
        <dbReference type="ARBA" id="ARBA00009528"/>
    </source>
</evidence>
<comment type="similarity">
    <text evidence="1">Belongs to the peptidase M17 family.</text>
</comment>
<feature type="domain" description="Cytosol aminopeptidase" evidence="5">
    <location>
        <begin position="148"/>
        <end position="155"/>
    </location>
</feature>
<dbReference type="PROSITE" id="PS00631">
    <property type="entry name" value="CYTOSOL_AP"/>
    <property type="match status" value="1"/>
</dbReference>
<sequence>MTPTYFVEYAKKFAKDLNIEVFDKQFMKEKNMNLLLGVAQGSHQDPKLLKIKYNGTDKTNVDVCLVGKGITFDSGGISLKPSANMGTMKGDMMGAAIVLTVIKLAADMKIKLNIEVYIPLTENMPGGSATKPGDVHIGMTGKSVEIDNTDAEGRLVLADCLALAQESNPKYLFDMATLTGAISIALGDNFLGYFCNDDELANKINKASIYSNDLAWRMPLSTLFLNSMKSNVADIKNSGGRKGGSCTAAIFLNEFISEGVKWAHFDIAGVDFDHNNTSVYGGGITGRGLGILYELIKSLNE</sequence>
<dbReference type="CDD" id="cd00433">
    <property type="entry name" value="Peptidase_M17"/>
    <property type="match status" value="1"/>
</dbReference>
<evidence type="ECO:0000259" key="5">
    <source>
        <dbReference type="PROSITE" id="PS00631"/>
    </source>
</evidence>
<dbReference type="InterPro" id="IPR011356">
    <property type="entry name" value="Leucine_aapep/pepB"/>
</dbReference>
<keyword evidence="4" id="KW-0378">Hydrolase</keyword>
<evidence type="ECO:0000256" key="4">
    <source>
        <dbReference type="ARBA" id="ARBA00022801"/>
    </source>
</evidence>
<dbReference type="Proteomes" id="UP000053780">
    <property type="component" value="Unassembled WGS sequence"/>
</dbReference>
<evidence type="ECO:0000256" key="2">
    <source>
        <dbReference type="ARBA" id="ARBA00022438"/>
    </source>
</evidence>
<reference evidence="6 7" key="1">
    <citation type="journal article" date="2013" name="BMC Genomics">
        <title>Genome sequencing and comparative genomics of honey bee microsporidia, Nosema apis reveal novel insights into host-parasite interactions.</title>
        <authorList>
            <person name="Chen Yp."/>
            <person name="Pettis J.S."/>
            <person name="Zhao Y."/>
            <person name="Liu X."/>
            <person name="Tallon L.J."/>
            <person name="Sadzewicz L.D."/>
            <person name="Li R."/>
            <person name="Zheng H."/>
            <person name="Huang S."/>
            <person name="Zhang X."/>
            <person name="Hamilton M.C."/>
            <person name="Pernal S.F."/>
            <person name="Melathopoulos A.P."/>
            <person name="Yan X."/>
            <person name="Evans J.D."/>
        </authorList>
    </citation>
    <scope>NUCLEOTIDE SEQUENCE [LARGE SCALE GENOMIC DNA]</scope>
    <source>
        <strain evidence="6 7">BRL 01</strain>
    </source>
</reference>
<dbReference type="EMBL" id="KE647090">
    <property type="protein sequence ID" value="EQB61782.1"/>
    <property type="molecule type" value="Genomic_DNA"/>
</dbReference>
<dbReference type="AlphaFoldDB" id="T0L2K5"/>
<dbReference type="OrthoDB" id="412814at2759"/>
<dbReference type="GO" id="GO:0070006">
    <property type="term" value="F:metalloaminopeptidase activity"/>
    <property type="evidence" value="ECO:0007669"/>
    <property type="project" value="InterPro"/>
</dbReference>
<keyword evidence="3" id="KW-0645">Protease</keyword>
<dbReference type="PRINTS" id="PR00481">
    <property type="entry name" value="LAMNOPPTDASE"/>
</dbReference>
<keyword evidence="2 6" id="KW-0031">Aminopeptidase</keyword>
<dbReference type="PANTHER" id="PTHR11963:SF23">
    <property type="entry name" value="CYTOSOL AMINOPEPTIDASE"/>
    <property type="match status" value="1"/>
</dbReference>
<gene>
    <name evidence="6" type="ORF">NAPIS_ORF00631</name>
</gene>
<dbReference type="VEuPathDB" id="MicrosporidiaDB:NAPIS_ORF00631"/>
<dbReference type="GO" id="GO:0030145">
    <property type="term" value="F:manganese ion binding"/>
    <property type="evidence" value="ECO:0007669"/>
    <property type="project" value="InterPro"/>
</dbReference>
<dbReference type="GO" id="GO:0006508">
    <property type="term" value="P:proteolysis"/>
    <property type="evidence" value="ECO:0007669"/>
    <property type="project" value="UniProtKB-KW"/>
</dbReference>
<accession>T0L2K5</accession>
<dbReference type="SUPFAM" id="SSF53187">
    <property type="entry name" value="Zn-dependent exopeptidases"/>
    <property type="match status" value="1"/>
</dbReference>
<keyword evidence="7" id="KW-1185">Reference proteome</keyword>
<proteinExistence type="inferred from homology"/>
<protein>
    <submittedName>
        <fullName evidence="6">Leucyl aminopeptidase</fullName>
    </submittedName>
</protein>